<gene>
    <name evidence="4" type="ORF">P2L57_28365</name>
</gene>
<evidence type="ECO:0000313" key="5">
    <source>
        <dbReference type="Proteomes" id="UP001220022"/>
    </source>
</evidence>
<keyword evidence="2" id="KW-0472">Membrane</keyword>
<feature type="region of interest" description="Disordered" evidence="1">
    <location>
        <begin position="43"/>
        <end position="93"/>
    </location>
</feature>
<evidence type="ECO:0000256" key="1">
    <source>
        <dbReference type="SAM" id="MobiDB-lite"/>
    </source>
</evidence>
<feature type="transmembrane region" description="Helical" evidence="2">
    <location>
        <begin position="20"/>
        <end position="40"/>
    </location>
</feature>
<organism evidence="4 5">
    <name type="scientific">Streptantibioticus ferralitis</name>
    <dbReference type="NCBI Taxonomy" id="236510"/>
    <lineage>
        <taxon>Bacteria</taxon>
        <taxon>Bacillati</taxon>
        <taxon>Actinomycetota</taxon>
        <taxon>Actinomycetes</taxon>
        <taxon>Kitasatosporales</taxon>
        <taxon>Streptomycetaceae</taxon>
        <taxon>Streptantibioticus</taxon>
    </lineage>
</organism>
<protein>
    <recommendedName>
        <fullName evidence="3">DUF8175 domain-containing protein</fullName>
    </recommendedName>
</protein>
<sequence length="258" mass="25807">MGINDLPTGDDQRSQFRRPGFLAAIAFLALVVVLAVVVVVSSGGGKSTKPVAGPSKADGQQTSGGQSTATSSPGSTGNACGLTDTSQTVPSATPPNIKWELFAGAAVPSAPAAGPGKVNGYVASCYAHTPLGALLAVSQIGQRLGVANNAQSAEILKQQAVPGPGLDHDLGVLSSGAQVNDGTPEAQLAGFQFASYSGDTAVINLVDKATDGSYSTATFTARWLGGDWKIQLQDNGADSSTVAQVNGLSGYAAWSGVS</sequence>
<evidence type="ECO:0000256" key="2">
    <source>
        <dbReference type="SAM" id="Phobius"/>
    </source>
</evidence>
<evidence type="ECO:0000313" key="4">
    <source>
        <dbReference type="EMBL" id="MDF2259485.1"/>
    </source>
</evidence>
<accession>A0ABT5Z8V0</accession>
<keyword evidence="2" id="KW-1133">Transmembrane helix</keyword>
<name>A0ABT5Z8V0_9ACTN</name>
<evidence type="ECO:0000259" key="3">
    <source>
        <dbReference type="Pfam" id="PF26526"/>
    </source>
</evidence>
<dbReference type="InterPro" id="IPR058488">
    <property type="entry name" value="DUF8175"/>
</dbReference>
<proteinExistence type="predicted"/>
<reference evidence="4 5" key="1">
    <citation type="submission" date="2023-03" db="EMBL/GenBank/DDBJ databases">
        <title>Draft genome sequence of type strain Streptomyces ferralitis JCM 14344.</title>
        <authorList>
            <person name="Klaysubun C."/>
            <person name="Duangmal K."/>
        </authorList>
    </citation>
    <scope>NUCLEOTIDE SEQUENCE [LARGE SCALE GENOMIC DNA]</scope>
    <source>
        <strain evidence="4 5">JCM 14344</strain>
    </source>
</reference>
<dbReference type="Proteomes" id="UP001220022">
    <property type="component" value="Unassembled WGS sequence"/>
</dbReference>
<dbReference type="RefSeq" id="WP_275819119.1">
    <property type="nucleotide sequence ID" value="NZ_BAAANM010000002.1"/>
</dbReference>
<keyword evidence="2" id="KW-0812">Transmembrane</keyword>
<comment type="caution">
    <text evidence="4">The sequence shown here is derived from an EMBL/GenBank/DDBJ whole genome shotgun (WGS) entry which is preliminary data.</text>
</comment>
<keyword evidence="5" id="KW-1185">Reference proteome</keyword>
<dbReference type="Pfam" id="PF26526">
    <property type="entry name" value="DUF8175"/>
    <property type="match status" value="1"/>
</dbReference>
<feature type="compositionally biased region" description="Low complexity" evidence="1">
    <location>
        <begin position="59"/>
        <end position="77"/>
    </location>
</feature>
<feature type="domain" description="DUF8175" evidence="3">
    <location>
        <begin position="65"/>
        <end position="252"/>
    </location>
</feature>
<dbReference type="EMBL" id="JARHTQ010000023">
    <property type="protein sequence ID" value="MDF2259485.1"/>
    <property type="molecule type" value="Genomic_DNA"/>
</dbReference>